<sequence>MSYCSLLTNWLIEKSSDTNNLQLFIGKRSKRRERILGVRERTDWIEDAVKEKEIGADVSSAFMSNFK</sequence>
<feature type="non-terminal residue" evidence="1">
    <location>
        <position position="67"/>
    </location>
</feature>
<dbReference type="Proteomes" id="UP001549921">
    <property type="component" value="Unassembled WGS sequence"/>
</dbReference>
<evidence type="ECO:0000313" key="2">
    <source>
        <dbReference type="Proteomes" id="UP001549921"/>
    </source>
</evidence>
<dbReference type="EMBL" id="JBEDNZ010000016">
    <property type="protein sequence ID" value="KAL0822722.1"/>
    <property type="molecule type" value="Genomic_DNA"/>
</dbReference>
<proteinExistence type="predicted"/>
<organism evidence="1 2">
    <name type="scientific">Loxostege sticticalis</name>
    <name type="common">Beet webworm moth</name>
    <dbReference type="NCBI Taxonomy" id="481309"/>
    <lineage>
        <taxon>Eukaryota</taxon>
        <taxon>Metazoa</taxon>
        <taxon>Ecdysozoa</taxon>
        <taxon>Arthropoda</taxon>
        <taxon>Hexapoda</taxon>
        <taxon>Insecta</taxon>
        <taxon>Pterygota</taxon>
        <taxon>Neoptera</taxon>
        <taxon>Endopterygota</taxon>
        <taxon>Lepidoptera</taxon>
        <taxon>Glossata</taxon>
        <taxon>Ditrysia</taxon>
        <taxon>Pyraloidea</taxon>
        <taxon>Crambidae</taxon>
        <taxon>Pyraustinae</taxon>
        <taxon>Loxostege</taxon>
    </lineage>
</organism>
<comment type="caution">
    <text evidence="1">The sequence shown here is derived from an EMBL/GenBank/DDBJ whole genome shotgun (WGS) entry which is preliminary data.</text>
</comment>
<reference evidence="1 2" key="1">
    <citation type="submission" date="2024-06" db="EMBL/GenBank/DDBJ databases">
        <title>A chromosome-level genome assembly of beet webworm, Loxostege sticticalis.</title>
        <authorList>
            <person name="Zhang Y."/>
        </authorList>
    </citation>
    <scope>NUCLEOTIDE SEQUENCE [LARGE SCALE GENOMIC DNA]</scope>
    <source>
        <strain evidence="1">AQ028</strain>
        <tissue evidence="1">Male pupae</tissue>
    </source>
</reference>
<name>A0ABD0ST60_LOXSC</name>
<evidence type="ECO:0000313" key="1">
    <source>
        <dbReference type="EMBL" id="KAL0822722.1"/>
    </source>
</evidence>
<dbReference type="AlphaFoldDB" id="A0ABD0ST60"/>
<accession>A0ABD0ST60</accession>
<protein>
    <submittedName>
        <fullName evidence="1">Uncharacterized protein</fullName>
    </submittedName>
</protein>
<gene>
    <name evidence="1" type="ORF">ABMA28_004739</name>
</gene>